<dbReference type="Pfam" id="PF01316">
    <property type="entry name" value="Arg_repressor"/>
    <property type="match status" value="1"/>
</dbReference>
<dbReference type="GO" id="GO:0005737">
    <property type="term" value="C:cytoplasm"/>
    <property type="evidence" value="ECO:0007669"/>
    <property type="project" value="UniProtKB-SubCell"/>
</dbReference>
<dbReference type="SUPFAM" id="SSF55252">
    <property type="entry name" value="C-terminal domain of arginine repressor"/>
    <property type="match status" value="1"/>
</dbReference>
<evidence type="ECO:0000259" key="8">
    <source>
        <dbReference type="Pfam" id="PF01316"/>
    </source>
</evidence>
<dbReference type="OrthoDB" id="9807089at2"/>
<dbReference type="GO" id="GO:0003677">
    <property type="term" value="F:DNA binding"/>
    <property type="evidence" value="ECO:0007669"/>
    <property type="project" value="UniProtKB-KW"/>
</dbReference>
<evidence type="ECO:0000256" key="4">
    <source>
        <dbReference type="ARBA" id="ARBA00023015"/>
    </source>
</evidence>
<dbReference type="UniPathway" id="UPA00068"/>
<dbReference type="PATRIC" id="fig|411473.3.peg.1410"/>
<keyword evidence="11" id="KW-1185">Reference proteome</keyword>
<dbReference type="GO" id="GO:0051259">
    <property type="term" value="P:protein complex oligomerization"/>
    <property type="evidence" value="ECO:0007669"/>
    <property type="project" value="InterPro"/>
</dbReference>
<comment type="function">
    <text evidence="7">Regulates arginine biosynthesis genes.</text>
</comment>
<keyword evidence="7" id="KW-0028">Amino-acid biosynthesis</keyword>
<evidence type="ECO:0000256" key="6">
    <source>
        <dbReference type="ARBA" id="ARBA00023163"/>
    </source>
</evidence>
<keyword evidence="4 7" id="KW-0805">Transcription regulation</keyword>
<dbReference type="GO" id="GO:0006526">
    <property type="term" value="P:L-arginine biosynthetic process"/>
    <property type="evidence" value="ECO:0007669"/>
    <property type="project" value="UniProtKB-UniPathway"/>
</dbReference>
<keyword evidence="3 7" id="KW-0963">Cytoplasm</keyword>
<comment type="subcellular location">
    <subcellularLocation>
        <location evidence="1 7">Cytoplasm</location>
    </subcellularLocation>
</comment>
<dbReference type="InterPro" id="IPR036388">
    <property type="entry name" value="WH-like_DNA-bd_sf"/>
</dbReference>
<dbReference type="GO" id="GO:0003700">
    <property type="term" value="F:DNA-binding transcription factor activity"/>
    <property type="evidence" value="ECO:0007669"/>
    <property type="project" value="UniProtKB-UniRule"/>
</dbReference>
<comment type="pathway">
    <text evidence="7">Amino-acid biosynthesis; L-arginine biosynthesis [regulation].</text>
</comment>
<gene>
    <name evidence="7" type="primary">argR</name>
    <name evidence="10" type="ORF">RUMCAL_01728</name>
</gene>
<dbReference type="PANTHER" id="PTHR34471:SF1">
    <property type="entry name" value="ARGININE REPRESSOR"/>
    <property type="match status" value="1"/>
</dbReference>
<dbReference type="PANTHER" id="PTHR34471">
    <property type="entry name" value="ARGININE REPRESSOR"/>
    <property type="match status" value="1"/>
</dbReference>
<dbReference type="Gene3D" id="1.10.10.10">
    <property type="entry name" value="Winged helix-like DNA-binding domain superfamily/Winged helix DNA-binding domain"/>
    <property type="match status" value="1"/>
</dbReference>
<dbReference type="AlphaFoldDB" id="U2K936"/>
<evidence type="ECO:0000256" key="2">
    <source>
        <dbReference type="ARBA" id="ARBA00008316"/>
    </source>
</evidence>
<evidence type="ECO:0000313" key="10">
    <source>
        <dbReference type="EMBL" id="ERJ95016.1"/>
    </source>
</evidence>
<evidence type="ECO:0000256" key="5">
    <source>
        <dbReference type="ARBA" id="ARBA00023125"/>
    </source>
</evidence>
<evidence type="ECO:0000259" key="9">
    <source>
        <dbReference type="Pfam" id="PF02863"/>
    </source>
</evidence>
<dbReference type="InterPro" id="IPR036390">
    <property type="entry name" value="WH_DNA-bd_sf"/>
</dbReference>
<evidence type="ECO:0000313" key="11">
    <source>
        <dbReference type="Proteomes" id="UP000016662"/>
    </source>
</evidence>
<reference evidence="10 11" key="1">
    <citation type="submission" date="2013-07" db="EMBL/GenBank/DDBJ databases">
        <authorList>
            <person name="Weinstock G."/>
            <person name="Sodergren E."/>
            <person name="Wylie T."/>
            <person name="Fulton L."/>
            <person name="Fulton R."/>
            <person name="Fronick C."/>
            <person name="O'Laughlin M."/>
            <person name="Godfrey J."/>
            <person name="Miner T."/>
            <person name="Herter B."/>
            <person name="Appelbaum E."/>
            <person name="Cordes M."/>
            <person name="Lek S."/>
            <person name="Wollam A."/>
            <person name="Pepin K.H."/>
            <person name="Palsikar V.B."/>
            <person name="Mitreva M."/>
            <person name="Wilson R.K."/>
        </authorList>
    </citation>
    <scope>NUCLEOTIDE SEQUENCE [LARGE SCALE GENOMIC DNA]</scope>
    <source>
        <strain evidence="10 11">ATCC 27760</strain>
    </source>
</reference>
<evidence type="ECO:0000256" key="1">
    <source>
        <dbReference type="ARBA" id="ARBA00004496"/>
    </source>
</evidence>
<keyword evidence="7" id="KW-0055">Arginine biosynthesis</keyword>
<keyword evidence="5 7" id="KW-0238">DNA-binding</keyword>
<dbReference type="HAMAP" id="MF_00173">
    <property type="entry name" value="Arg_repressor"/>
    <property type="match status" value="1"/>
</dbReference>
<dbReference type="InterPro" id="IPR020900">
    <property type="entry name" value="Arg_repress_DNA-bd"/>
</dbReference>
<dbReference type="InterPro" id="IPR036251">
    <property type="entry name" value="Arg_repress_C_sf"/>
</dbReference>
<dbReference type="EMBL" id="AWVF01000220">
    <property type="protein sequence ID" value="ERJ95016.1"/>
    <property type="molecule type" value="Genomic_DNA"/>
</dbReference>
<organism evidence="10 11">
    <name type="scientific">Ruminococcus callidus ATCC 27760</name>
    <dbReference type="NCBI Taxonomy" id="411473"/>
    <lineage>
        <taxon>Bacteria</taxon>
        <taxon>Bacillati</taxon>
        <taxon>Bacillota</taxon>
        <taxon>Clostridia</taxon>
        <taxon>Eubacteriales</taxon>
        <taxon>Oscillospiraceae</taxon>
        <taxon>Ruminococcus</taxon>
    </lineage>
</organism>
<sequence>MKKKRQDTILSLIAAEEIPTQEVLRERMEEHGFAVTQATLSRDIRELKLTKERRGSGRACYTAPVRQEVNGGILQNAALRTDFAGNVAVIHCRTGTAQAVAAALDAMHREDVVGTIAGDDTIFVLLRTEIQAKEFAGSFAKLMETGGF</sequence>
<keyword evidence="6 7" id="KW-0804">Transcription</keyword>
<feature type="domain" description="Arginine repressor C-terminal" evidence="9">
    <location>
        <begin position="75"/>
        <end position="139"/>
    </location>
</feature>
<dbReference type="eggNOG" id="COG1438">
    <property type="taxonomic scope" value="Bacteria"/>
</dbReference>
<dbReference type="RefSeq" id="WP_021683197.1">
    <property type="nucleotide sequence ID" value="NZ_KI260469.1"/>
</dbReference>
<dbReference type="HOGENOM" id="CLU_097103_3_0_9"/>
<dbReference type="InterPro" id="IPR020899">
    <property type="entry name" value="Arg_repress_C"/>
</dbReference>
<dbReference type="Gene3D" id="3.30.1360.40">
    <property type="match status" value="1"/>
</dbReference>
<dbReference type="SUPFAM" id="SSF46785">
    <property type="entry name" value="Winged helix' DNA-binding domain"/>
    <property type="match status" value="1"/>
</dbReference>
<dbReference type="Proteomes" id="UP000016662">
    <property type="component" value="Unassembled WGS sequence"/>
</dbReference>
<evidence type="ECO:0000256" key="3">
    <source>
        <dbReference type="ARBA" id="ARBA00022490"/>
    </source>
</evidence>
<dbReference type="GeneID" id="93692292"/>
<accession>U2K936</accession>
<dbReference type="GO" id="GO:0034618">
    <property type="term" value="F:arginine binding"/>
    <property type="evidence" value="ECO:0007669"/>
    <property type="project" value="InterPro"/>
</dbReference>
<proteinExistence type="inferred from homology"/>
<feature type="domain" description="Arginine repressor DNA-binding" evidence="8">
    <location>
        <begin position="2"/>
        <end position="66"/>
    </location>
</feature>
<name>U2K936_9FIRM</name>
<keyword evidence="7" id="KW-0678">Repressor</keyword>
<evidence type="ECO:0000256" key="7">
    <source>
        <dbReference type="HAMAP-Rule" id="MF_00173"/>
    </source>
</evidence>
<comment type="caution">
    <text evidence="10">The sequence shown here is derived from an EMBL/GenBank/DDBJ whole genome shotgun (WGS) entry which is preliminary data.</text>
</comment>
<dbReference type="InterPro" id="IPR001669">
    <property type="entry name" value="Arg_repress"/>
</dbReference>
<comment type="similarity">
    <text evidence="2 7">Belongs to the ArgR family.</text>
</comment>
<dbReference type="PRINTS" id="PR01467">
    <property type="entry name" value="ARGREPRESSOR"/>
</dbReference>
<protein>
    <recommendedName>
        <fullName evidence="7">Arginine repressor</fullName>
    </recommendedName>
</protein>
<dbReference type="Pfam" id="PF02863">
    <property type="entry name" value="Arg_repressor_C"/>
    <property type="match status" value="1"/>
</dbReference>
<dbReference type="STRING" id="411473.RUMCAL_01728"/>
<dbReference type="GO" id="GO:1900079">
    <property type="term" value="P:regulation of arginine biosynthetic process"/>
    <property type="evidence" value="ECO:0007669"/>
    <property type="project" value="UniProtKB-UniRule"/>
</dbReference>